<dbReference type="AlphaFoldDB" id="A0A392RTW8"/>
<name>A0A392RTW8_9FABA</name>
<accession>A0A392RTW8</accession>
<evidence type="ECO:0000313" key="2">
    <source>
        <dbReference type="Proteomes" id="UP000265520"/>
    </source>
</evidence>
<reference evidence="1 2" key="1">
    <citation type="journal article" date="2018" name="Front. Plant Sci.">
        <title>Red Clover (Trifolium pratense) and Zigzag Clover (T. medium) - A Picture of Genomic Similarities and Differences.</title>
        <authorList>
            <person name="Dluhosova J."/>
            <person name="Istvanek J."/>
            <person name="Nedelnik J."/>
            <person name="Repkova J."/>
        </authorList>
    </citation>
    <scope>NUCLEOTIDE SEQUENCE [LARGE SCALE GENOMIC DNA]</scope>
    <source>
        <strain evidence="2">cv. 10/8</strain>
        <tissue evidence="1">Leaf</tissue>
    </source>
</reference>
<organism evidence="1 2">
    <name type="scientific">Trifolium medium</name>
    <dbReference type="NCBI Taxonomy" id="97028"/>
    <lineage>
        <taxon>Eukaryota</taxon>
        <taxon>Viridiplantae</taxon>
        <taxon>Streptophyta</taxon>
        <taxon>Embryophyta</taxon>
        <taxon>Tracheophyta</taxon>
        <taxon>Spermatophyta</taxon>
        <taxon>Magnoliopsida</taxon>
        <taxon>eudicotyledons</taxon>
        <taxon>Gunneridae</taxon>
        <taxon>Pentapetalae</taxon>
        <taxon>rosids</taxon>
        <taxon>fabids</taxon>
        <taxon>Fabales</taxon>
        <taxon>Fabaceae</taxon>
        <taxon>Papilionoideae</taxon>
        <taxon>50 kb inversion clade</taxon>
        <taxon>NPAAA clade</taxon>
        <taxon>Hologalegina</taxon>
        <taxon>IRL clade</taxon>
        <taxon>Trifolieae</taxon>
        <taxon>Trifolium</taxon>
    </lineage>
</organism>
<sequence length="46" mass="4814">VKILIAPVLSMSGRCNISCAGPIRRGDAVSGCIWLLLSGISWGVRS</sequence>
<keyword evidence="2" id="KW-1185">Reference proteome</keyword>
<dbReference type="Proteomes" id="UP000265520">
    <property type="component" value="Unassembled WGS sequence"/>
</dbReference>
<dbReference type="EMBL" id="LXQA010270020">
    <property type="protein sequence ID" value="MCI39652.1"/>
    <property type="molecule type" value="Genomic_DNA"/>
</dbReference>
<protein>
    <submittedName>
        <fullName evidence="1">Uncharacterized protein</fullName>
    </submittedName>
</protein>
<feature type="non-terminal residue" evidence="1">
    <location>
        <position position="1"/>
    </location>
</feature>
<comment type="caution">
    <text evidence="1">The sequence shown here is derived from an EMBL/GenBank/DDBJ whole genome shotgun (WGS) entry which is preliminary data.</text>
</comment>
<proteinExistence type="predicted"/>
<evidence type="ECO:0000313" key="1">
    <source>
        <dbReference type="EMBL" id="MCI39652.1"/>
    </source>
</evidence>